<organism evidence="2 3">
    <name type="scientific">Vagococcus proximus</name>
    <dbReference type="NCBI Taxonomy" id="2991417"/>
    <lineage>
        <taxon>Bacteria</taxon>
        <taxon>Bacillati</taxon>
        <taxon>Bacillota</taxon>
        <taxon>Bacilli</taxon>
        <taxon>Lactobacillales</taxon>
        <taxon>Enterococcaceae</taxon>
        <taxon>Vagococcus</taxon>
    </lineage>
</organism>
<evidence type="ECO:0000313" key="2">
    <source>
        <dbReference type="EMBL" id="MDF0478961.1"/>
    </source>
</evidence>
<gene>
    <name evidence="2" type="ORF">OL233_01565</name>
</gene>
<comment type="caution">
    <text evidence="2">The sequence shown here is derived from an EMBL/GenBank/DDBJ whole genome shotgun (WGS) entry which is preliminary data.</text>
</comment>
<dbReference type="Proteomes" id="UP001147148">
    <property type="component" value="Unassembled WGS sequence"/>
</dbReference>
<accession>A0ABT5WZD1</accession>
<name>A0ABT5WZD1_9ENTE</name>
<protein>
    <recommendedName>
        <fullName evidence="4">Integrase SAM-like N-terminal domain-containing protein</fullName>
    </recommendedName>
</protein>
<evidence type="ECO:0000256" key="1">
    <source>
        <dbReference type="ARBA" id="ARBA00023125"/>
    </source>
</evidence>
<evidence type="ECO:0000313" key="3">
    <source>
        <dbReference type="Proteomes" id="UP001147148"/>
    </source>
</evidence>
<dbReference type="SUPFAM" id="SSF56349">
    <property type="entry name" value="DNA breaking-rejoining enzymes"/>
    <property type="match status" value="1"/>
</dbReference>
<dbReference type="Gene3D" id="1.10.150.130">
    <property type="match status" value="1"/>
</dbReference>
<dbReference type="EMBL" id="JAPDSH010000001">
    <property type="protein sequence ID" value="MDF0478961.1"/>
    <property type="molecule type" value="Genomic_DNA"/>
</dbReference>
<keyword evidence="3" id="KW-1185">Reference proteome</keyword>
<proteinExistence type="predicted"/>
<dbReference type="InterPro" id="IPR010998">
    <property type="entry name" value="Integrase_recombinase_N"/>
</dbReference>
<dbReference type="InterPro" id="IPR011010">
    <property type="entry name" value="DNA_brk_join_enz"/>
</dbReference>
<sequence>MAYFGMYETKKGVFWYYKTDSRHTKRGFKTKRDAVKHYKESDYSKLQGIEIKNNVLFEDMVNIWLSDYVNSGVKESTIENRRSRGLPNLLKYYEGKRLNEITADNYFELLQQLKNRGYKKNTIHGIK</sequence>
<evidence type="ECO:0008006" key="4">
    <source>
        <dbReference type="Google" id="ProtNLM"/>
    </source>
</evidence>
<keyword evidence="1" id="KW-0238">DNA-binding</keyword>
<reference evidence="2" key="1">
    <citation type="submission" date="2022-10" db="EMBL/GenBank/DDBJ databases">
        <title>Vagococcus sp. isolated from poultry meat.</title>
        <authorList>
            <person name="Johansson P."/>
            <person name="Bjorkroth J."/>
        </authorList>
    </citation>
    <scope>NUCLEOTIDE SEQUENCE</scope>
    <source>
        <strain evidence="2">PNs007</strain>
    </source>
</reference>
<dbReference type="RefSeq" id="WP_275470611.1">
    <property type="nucleotide sequence ID" value="NZ_JAPDSH010000001.1"/>
</dbReference>